<comment type="caution">
    <text evidence="1">The sequence shown here is derived from an EMBL/GenBank/DDBJ whole genome shotgun (WGS) entry which is preliminary data.</text>
</comment>
<keyword evidence="2" id="KW-1185">Reference proteome</keyword>
<organism evidence="1 2">
    <name type="scientific">Nonomuraea glycinis</name>
    <dbReference type="NCBI Taxonomy" id="2047744"/>
    <lineage>
        <taxon>Bacteria</taxon>
        <taxon>Bacillati</taxon>
        <taxon>Actinomycetota</taxon>
        <taxon>Actinomycetes</taxon>
        <taxon>Streptosporangiales</taxon>
        <taxon>Streptosporangiaceae</taxon>
        <taxon>Nonomuraea</taxon>
    </lineage>
</organism>
<gene>
    <name evidence="1" type="ORF">GCM10012278_14630</name>
</gene>
<dbReference type="Proteomes" id="UP000660745">
    <property type="component" value="Unassembled WGS sequence"/>
</dbReference>
<dbReference type="EMBL" id="BMNK01000002">
    <property type="protein sequence ID" value="GGP03432.1"/>
    <property type="molecule type" value="Genomic_DNA"/>
</dbReference>
<evidence type="ECO:0000313" key="1">
    <source>
        <dbReference type="EMBL" id="GGP03432.1"/>
    </source>
</evidence>
<dbReference type="AlphaFoldDB" id="A0A918A0X8"/>
<protein>
    <submittedName>
        <fullName evidence="1">Uncharacterized protein</fullName>
    </submittedName>
</protein>
<accession>A0A918A0X8</accession>
<sequence>MRLLQQLVAIAAVAFGGATGVSAAQGNALRTLILGGHRVHTTATLSQ</sequence>
<evidence type="ECO:0000313" key="2">
    <source>
        <dbReference type="Proteomes" id="UP000660745"/>
    </source>
</evidence>
<dbReference type="RefSeq" id="WP_189137697.1">
    <property type="nucleotide sequence ID" value="NZ_BMNK01000002.1"/>
</dbReference>
<name>A0A918A0X8_9ACTN</name>
<proteinExistence type="predicted"/>
<reference evidence="1" key="2">
    <citation type="submission" date="2020-09" db="EMBL/GenBank/DDBJ databases">
        <authorList>
            <person name="Sun Q."/>
            <person name="Zhou Y."/>
        </authorList>
    </citation>
    <scope>NUCLEOTIDE SEQUENCE</scope>
    <source>
        <strain evidence="1">CGMCC 4.7430</strain>
    </source>
</reference>
<reference evidence="1" key="1">
    <citation type="journal article" date="2014" name="Int. J. Syst. Evol. Microbiol.">
        <title>Complete genome sequence of Corynebacterium casei LMG S-19264T (=DSM 44701T), isolated from a smear-ripened cheese.</title>
        <authorList>
            <consortium name="US DOE Joint Genome Institute (JGI-PGF)"/>
            <person name="Walter F."/>
            <person name="Albersmeier A."/>
            <person name="Kalinowski J."/>
            <person name="Ruckert C."/>
        </authorList>
    </citation>
    <scope>NUCLEOTIDE SEQUENCE</scope>
    <source>
        <strain evidence="1">CGMCC 4.7430</strain>
    </source>
</reference>